<organism evidence="1 2">
    <name type="scientific">Deinococcus roseus</name>
    <dbReference type="NCBI Taxonomy" id="392414"/>
    <lineage>
        <taxon>Bacteria</taxon>
        <taxon>Thermotogati</taxon>
        <taxon>Deinococcota</taxon>
        <taxon>Deinococci</taxon>
        <taxon>Deinococcales</taxon>
        <taxon>Deinococcaceae</taxon>
        <taxon>Deinococcus</taxon>
    </lineage>
</organism>
<evidence type="ECO:0000313" key="1">
    <source>
        <dbReference type="EMBL" id="GGJ55445.1"/>
    </source>
</evidence>
<name>A0ABQ2DEW9_9DEIO</name>
<reference evidence="2" key="1">
    <citation type="journal article" date="2019" name="Int. J. Syst. Evol. Microbiol.">
        <title>The Global Catalogue of Microorganisms (GCM) 10K type strain sequencing project: providing services to taxonomists for standard genome sequencing and annotation.</title>
        <authorList>
            <consortium name="The Broad Institute Genomics Platform"/>
            <consortium name="The Broad Institute Genome Sequencing Center for Infectious Disease"/>
            <person name="Wu L."/>
            <person name="Ma J."/>
        </authorList>
    </citation>
    <scope>NUCLEOTIDE SEQUENCE [LARGE SCALE GENOMIC DNA]</scope>
    <source>
        <strain evidence="2">JCM 14370</strain>
    </source>
</reference>
<dbReference type="EMBL" id="BMOD01000033">
    <property type="protein sequence ID" value="GGJ55445.1"/>
    <property type="molecule type" value="Genomic_DNA"/>
</dbReference>
<keyword evidence="2" id="KW-1185">Reference proteome</keyword>
<sequence length="118" mass="13590">MDLKDTASYTQLMSDVRMARKRLKAALRLLDDPAPEHHQDVRSDLLVAYQTLTQLAEVHADPPRKVAVYQDYRLNRTRARTLVEEALQCLHDAKAFPRKSHLQLSIAADYVQDAYLMI</sequence>
<comment type="caution">
    <text evidence="1">The sequence shown here is derived from an EMBL/GenBank/DDBJ whole genome shotgun (WGS) entry which is preliminary data.</text>
</comment>
<evidence type="ECO:0000313" key="2">
    <source>
        <dbReference type="Proteomes" id="UP000632222"/>
    </source>
</evidence>
<protein>
    <submittedName>
        <fullName evidence="1">Uncharacterized protein</fullName>
    </submittedName>
</protein>
<dbReference type="Proteomes" id="UP000632222">
    <property type="component" value="Unassembled WGS sequence"/>
</dbReference>
<accession>A0ABQ2DEW9</accession>
<gene>
    <name evidence="1" type="ORF">GCM10008938_47000</name>
</gene>
<proteinExistence type="predicted"/>